<keyword evidence="1" id="KW-1133">Transmembrane helix</keyword>
<dbReference type="Proteomes" id="UP000320055">
    <property type="component" value="Unassembled WGS sequence"/>
</dbReference>
<dbReference type="EMBL" id="CAACVJ010000545">
    <property type="protein sequence ID" value="VEP17320.1"/>
    <property type="molecule type" value="Genomic_DNA"/>
</dbReference>
<evidence type="ECO:0000256" key="1">
    <source>
        <dbReference type="SAM" id="Phobius"/>
    </source>
</evidence>
<feature type="transmembrane region" description="Helical" evidence="1">
    <location>
        <begin position="58"/>
        <end position="76"/>
    </location>
</feature>
<evidence type="ECO:0000313" key="3">
    <source>
        <dbReference type="Proteomes" id="UP000320055"/>
    </source>
</evidence>
<keyword evidence="3" id="KW-1185">Reference proteome</keyword>
<sequence>MLFSSFKYKAIANLETSAIAFGLIFLVMVQPTLAHHPFDGRTPASFVEGFLSGLGHPIVGLDHFAFVIAVGLLAVFRKKSGMMHRF</sequence>
<name>A0A563W0Y0_9CYAN</name>
<dbReference type="Pfam" id="PF04955">
    <property type="entry name" value="HupE_UreJ"/>
    <property type="match status" value="1"/>
</dbReference>
<dbReference type="InterPro" id="IPR007038">
    <property type="entry name" value="HupE_UreJ"/>
</dbReference>
<reference evidence="2 3" key="1">
    <citation type="submission" date="2019-01" db="EMBL/GenBank/DDBJ databases">
        <authorList>
            <person name="Brito A."/>
        </authorList>
    </citation>
    <scope>NUCLEOTIDE SEQUENCE [LARGE SCALE GENOMIC DNA]</scope>
    <source>
        <strain evidence="2">1</strain>
    </source>
</reference>
<organism evidence="2 3">
    <name type="scientific">Hyella patelloides LEGE 07179</name>
    <dbReference type="NCBI Taxonomy" id="945734"/>
    <lineage>
        <taxon>Bacteria</taxon>
        <taxon>Bacillati</taxon>
        <taxon>Cyanobacteriota</taxon>
        <taxon>Cyanophyceae</taxon>
        <taxon>Pleurocapsales</taxon>
        <taxon>Hyellaceae</taxon>
        <taxon>Hyella</taxon>
    </lineage>
</organism>
<keyword evidence="1" id="KW-0472">Membrane</keyword>
<keyword evidence="1" id="KW-0812">Transmembrane</keyword>
<dbReference type="AlphaFoldDB" id="A0A563W0Y0"/>
<evidence type="ECO:0000313" key="2">
    <source>
        <dbReference type="EMBL" id="VEP17320.1"/>
    </source>
</evidence>
<accession>A0A563W0Y0</accession>
<proteinExistence type="predicted"/>
<protein>
    <submittedName>
        <fullName evidence="2">Uncharacterized protein</fullName>
    </submittedName>
</protein>
<gene>
    <name evidence="2" type="ORF">H1P_590012</name>
</gene>